<protein>
    <submittedName>
        <fullName evidence="2">Uncharacterized protein</fullName>
    </submittedName>
</protein>
<reference evidence="3" key="1">
    <citation type="journal article" date="2019" name="Int. J. Syst. Evol. Microbiol.">
        <title>The Global Catalogue of Microorganisms (GCM) 10K type strain sequencing project: providing services to taxonomists for standard genome sequencing and annotation.</title>
        <authorList>
            <consortium name="The Broad Institute Genomics Platform"/>
            <consortium name="The Broad Institute Genome Sequencing Center for Infectious Disease"/>
            <person name="Wu L."/>
            <person name="Ma J."/>
        </authorList>
    </citation>
    <scope>NUCLEOTIDE SEQUENCE [LARGE SCALE GENOMIC DNA]</scope>
    <source>
        <strain evidence="3">JCM 4816</strain>
    </source>
</reference>
<feature type="compositionally biased region" description="Polar residues" evidence="1">
    <location>
        <begin position="1"/>
        <end position="10"/>
    </location>
</feature>
<feature type="region of interest" description="Disordered" evidence="1">
    <location>
        <begin position="1"/>
        <end position="69"/>
    </location>
</feature>
<accession>A0ABP6TUG0</accession>
<comment type="caution">
    <text evidence="2">The sequence shown here is derived from an EMBL/GenBank/DDBJ whole genome shotgun (WGS) entry which is preliminary data.</text>
</comment>
<dbReference type="Proteomes" id="UP001501455">
    <property type="component" value="Unassembled WGS sequence"/>
</dbReference>
<sequence>MTFPQGCNQETRPRSPPLRNRHSFGEESDMTATAFEYGPNPSAAGQSGGDYLLARPDAATRVGSPIDPRDRRRLDLHAALTAAGIPPRPEDREAIEHLSALSAGINSTIQRWLQHTL</sequence>
<dbReference type="EMBL" id="BAAAXF010000037">
    <property type="protein sequence ID" value="GAA3498384.1"/>
    <property type="molecule type" value="Genomic_DNA"/>
</dbReference>
<keyword evidence="3" id="KW-1185">Reference proteome</keyword>
<evidence type="ECO:0000313" key="3">
    <source>
        <dbReference type="Proteomes" id="UP001501455"/>
    </source>
</evidence>
<evidence type="ECO:0000256" key="1">
    <source>
        <dbReference type="SAM" id="MobiDB-lite"/>
    </source>
</evidence>
<evidence type="ECO:0000313" key="2">
    <source>
        <dbReference type="EMBL" id="GAA3498384.1"/>
    </source>
</evidence>
<organism evidence="2 3">
    <name type="scientific">Streptomyces prasinosporus</name>
    <dbReference type="NCBI Taxonomy" id="68256"/>
    <lineage>
        <taxon>Bacteria</taxon>
        <taxon>Bacillati</taxon>
        <taxon>Actinomycetota</taxon>
        <taxon>Actinomycetes</taxon>
        <taxon>Kitasatosporales</taxon>
        <taxon>Streptomycetaceae</taxon>
        <taxon>Streptomyces</taxon>
        <taxon>Streptomyces albogriseolus group</taxon>
    </lineage>
</organism>
<gene>
    <name evidence="2" type="ORF">GCM10019016_054870</name>
</gene>
<proteinExistence type="predicted"/>
<name>A0ABP6TUG0_9ACTN</name>